<name>A0A9P6QHH0_9FUNG</name>
<feature type="region of interest" description="Disordered" evidence="2">
    <location>
        <begin position="1"/>
        <end position="84"/>
    </location>
</feature>
<dbReference type="SMART" id="SM00555">
    <property type="entry name" value="GIT"/>
    <property type="match status" value="2"/>
</dbReference>
<protein>
    <submittedName>
        <fullName evidence="4">Component of the polarisome</fullName>
    </submittedName>
</protein>
<feature type="compositionally biased region" description="Pro residues" evidence="2">
    <location>
        <begin position="523"/>
        <end position="535"/>
    </location>
</feature>
<dbReference type="PANTHER" id="PTHR21601:SF0">
    <property type="entry name" value="PROTEIN SPA2-RELATED"/>
    <property type="match status" value="1"/>
</dbReference>
<feature type="domain" description="GIT Spa2 homology (SHD)" evidence="3">
    <location>
        <begin position="173"/>
        <end position="203"/>
    </location>
</feature>
<evidence type="ECO:0000259" key="3">
    <source>
        <dbReference type="SMART" id="SM00555"/>
    </source>
</evidence>
<evidence type="ECO:0000256" key="2">
    <source>
        <dbReference type="SAM" id="MobiDB-lite"/>
    </source>
</evidence>
<feature type="coiled-coil region" evidence="1">
    <location>
        <begin position="343"/>
        <end position="498"/>
    </location>
</feature>
<accession>A0A9P6QHH0</accession>
<feature type="domain" description="GIT Spa2 homology (SHD)" evidence="3">
    <location>
        <begin position="125"/>
        <end position="155"/>
    </location>
</feature>
<dbReference type="PANTHER" id="PTHR21601">
    <property type="entry name" value="SPA2 PROTEIN"/>
    <property type="match status" value="1"/>
</dbReference>
<organism evidence="4 5">
    <name type="scientific">Actinomortierella ambigua</name>
    <dbReference type="NCBI Taxonomy" id="1343610"/>
    <lineage>
        <taxon>Eukaryota</taxon>
        <taxon>Fungi</taxon>
        <taxon>Fungi incertae sedis</taxon>
        <taxon>Mucoromycota</taxon>
        <taxon>Mortierellomycotina</taxon>
        <taxon>Mortierellomycetes</taxon>
        <taxon>Mortierellales</taxon>
        <taxon>Mortierellaceae</taxon>
        <taxon>Actinomortierella</taxon>
    </lineage>
</organism>
<evidence type="ECO:0000256" key="1">
    <source>
        <dbReference type="SAM" id="Coils"/>
    </source>
</evidence>
<reference evidence="4" key="1">
    <citation type="journal article" date="2020" name="Fungal Divers.">
        <title>Resolving the Mortierellaceae phylogeny through synthesis of multi-gene phylogenetics and phylogenomics.</title>
        <authorList>
            <person name="Vandepol N."/>
            <person name="Liber J."/>
            <person name="Desiro A."/>
            <person name="Na H."/>
            <person name="Kennedy M."/>
            <person name="Barry K."/>
            <person name="Grigoriev I.V."/>
            <person name="Miller A.N."/>
            <person name="O'Donnell K."/>
            <person name="Stajich J.E."/>
            <person name="Bonito G."/>
        </authorList>
    </citation>
    <scope>NUCLEOTIDE SEQUENCE</scope>
    <source>
        <strain evidence="4">BC1065</strain>
    </source>
</reference>
<feature type="compositionally biased region" description="Polar residues" evidence="2">
    <location>
        <begin position="272"/>
        <end position="287"/>
    </location>
</feature>
<dbReference type="Pfam" id="PF23742">
    <property type="entry name" value="VBS_C3G9"/>
    <property type="match status" value="1"/>
</dbReference>
<dbReference type="OrthoDB" id="5588096at2759"/>
<feature type="compositionally biased region" description="Pro residues" evidence="2">
    <location>
        <begin position="222"/>
        <end position="233"/>
    </location>
</feature>
<dbReference type="Pfam" id="PF08518">
    <property type="entry name" value="GIT_SHD"/>
    <property type="match status" value="2"/>
</dbReference>
<comment type="caution">
    <text evidence="4">The sequence shown here is derived from an EMBL/GenBank/DDBJ whole genome shotgun (WGS) entry which is preliminary data.</text>
</comment>
<dbReference type="InterPro" id="IPR039892">
    <property type="entry name" value="Spa2/Sph1"/>
</dbReference>
<dbReference type="AlphaFoldDB" id="A0A9P6QHH0"/>
<feature type="compositionally biased region" description="Polar residues" evidence="2">
    <location>
        <begin position="589"/>
        <end position="610"/>
    </location>
</feature>
<feature type="compositionally biased region" description="Acidic residues" evidence="2">
    <location>
        <begin position="757"/>
        <end position="766"/>
    </location>
</feature>
<sequence>MLNGKPNPGWQPHTPRYAQQQQQQQQQQQALNSANPSLQRPLHPSISSTASAARSTSPQPTSPVSPRNHTSTAGSGATAGSGGANAPIPAKVMEIACRHYEALQVYLLTHILKEKHGVSEQRIAAREKLSKLLQNQLQDLSTDVYDELMRRKDGNKIPFLPVRDDYHPKRNQARQKLATLPQNRFKDLASDVYVQLERQFPELLIRFPLKNLEEKEFAQQHVPPPPPPPPEPSSPYQSDREPTTPVVQQSNVVPEMATFTIQTSSDDDYYRSQGSSNTLNGNGSAPASPTALEGNVTFSSLDSLMADIGSVPKGQHAEDKGNNMKSASAAASPSVGLGIDTGLTDTEKIKKQYEERIQILCKRLQHLESEVGDGINRPEGSRLAQVERQLAKQAEAANETNTRLTKLQLEYNKVLNDYHSQLETVDLVQQEIKSLLMETKDLKQKHLDAEDELQLAYKKIKQLEDDNADLKSDLDAALDQQSSDLAEIKALKAELNEAHDATAAAKAVASKAESMGHHQSMQPPAPAPIPAPTPAPAQQQQHQHQHQQQPPPPPPSQQQQQHHRYDEDDEDSAHAATQPQHRRQDSDDWQQTRQQNRQSMVGNPNSVIHPESLNNFRNAIDDLLAAGRSDTSQDVLMSMKSVVVACKVVTEDVEDYEHATGYQDTFVDLKQELSSGLTQLMSAAKAHSNSFEADEDAFERSLSALEAAGDQLEAIVMDMVQVPKMNMNKAGGGGAAGRSDNKGGQQGHASSSGYNDQYDDDEDDGYDDHHPRKSVGQPTSNMHDQHDNSRGYDDIEHAQDLKVYLEKQTVHIVSSIQEMLQHLRSNSEVDQICRSTEKVIEEADYIIRTTRDAMANTGVMSSPAVAELRSQGDLVLEDLENAVEDLNVIKNRLEREPELATVTGTGGNSEPMPVKQQLGNVSLDIAGFAKELVGLIDDE</sequence>
<feature type="region of interest" description="Disordered" evidence="2">
    <location>
        <begin position="504"/>
        <end position="610"/>
    </location>
</feature>
<dbReference type="InterPro" id="IPR056439">
    <property type="entry name" value="VBS_C3G9"/>
</dbReference>
<proteinExistence type="predicted"/>
<feature type="compositionally biased region" description="Low complexity" evidence="2">
    <location>
        <begin position="19"/>
        <end position="29"/>
    </location>
</feature>
<evidence type="ECO:0000313" key="5">
    <source>
        <dbReference type="Proteomes" id="UP000807716"/>
    </source>
</evidence>
<keyword evidence="5" id="KW-1185">Reference proteome</keyword>
<evidence type="ECO:0000313" key="4">
    <source>
        <dbReference type="EMBL" id="KAG0268939.1"/>
    </source>
</evidence>
<dbReference type="EMBL" id="JAAAJB010000037">
    <property type="protein sequence ID" value="KAG0268939.1"/>
    <property type="molecule type" value="Genomic_DNA"/>
</dbReference>
<gene>
    <name evidence="4" type="primary">SPA2</name>
    <name evidence="4" type="ORF">DFQ27_005234</name>
</gene>
<feature type="compositionally biased region" description="Low complexity" evidence="2">
    <location>
        <begin position="44"/>
        <end position="76"/>
    </location>
</feature>
<dbReference type="GO" id="GO:0005078">
    <property type="term" value="F:MAP-kinase scaffold activity"/>
    <property type="evidence" value="ECO:0007669"/>
    <property type="project" value="TreeGrafter"/>
</dbReference>
<dbReference type="InterPro" id="IPR013724">
    <property type="entry name" value="GIT_SHD"/>
</dbReference>
<feature type="region of interest" description="Disordered" evidence="2">
    <location>
        <begin position="728"/>
        <end position="792"/>
    </location>
</feature>
<dbReference type="Proteomes" id="UP000807716">
    <property type="component" value="Unassembled WGS sequence"/>
</dbReference>
<keyword evidence="1" id="KW-0175">Coiled coil</keyword>
<feature type="region of interest" description="Disordered" evidence="2">
    <location>
        <begin position="216"/>
        <end position="293"/>
    </location>
</feature>
<feature type="compositionally biased region" description="Basic and acidic residues" evidence="2">
    <location>
        <begin position="783"/>
        <end position="792"/>
    </location>
</feature>
<feature type="compositionally biased region" description="Low complexity" evidence="2">
    <location>
        <begin position="536"/>
        <end position="548"/>
    </location>
</feature>
<feature type="region of interest" description="Disordered" evidence="2">
    <location>
        <begin position="311"/>
        <end position="333"/>
    </location>
</feature>